<evidence type="ECO:0000313" key="1">
    <source>
        <dbReference type="EMBL" id="GIP17736.1"/>
    </source>
</evidence>
<evidence type="ECO:0000313" key="2">
    <source>
        <dbReference type="Proteomes" id="UP000683139"/>
    </source>
</evidence>
<reference evidence="1" key="1">
    <citation type="submission" date="2021-03" db="EMBL/GenBank/DDBJ databases">
        <title>Antimicrobial resistance genes in bacteria isolated from Japanese honey, and their potential for conferring macrolide and lincosamide resistance in the American foulbrood pathogen Paenibacillus larvae.</title>
        <authorList>
            <person name="Okamoto M."/>
            <person name="Kumagai M."/>
            <person name="Kanamori H."/>
            <person name="Takamatsu D."/>
        </authorList>
    </citation>
    <scope>NUCLEOTIDE SEQUENCE</scope>
    <source>
        <strain evidence="1">J40TS1</strain>
    </source>
</reference>
<proteinExistence type="predicted"/>
<sequence length="75" mass="8869">MRRKFSEEEIEKMVAAFTTVSERVLEIYEKSDGNPDGEPIECPMCEKKKLQYFCDWNGNKHIHAHCDHCNWHVAQ</sequence>
<comment type="caution">
    <text evidence="1">The sequence shown here is derived from an EMBL/GenBank/DDBJ whole genome shotgun (WGS) entry which is preliminary data.</text>
</comment>
<organism evidence="1 2">
    <name type="scientific">Paenibacillus montaniterrae</name>
    <dbReference type="NCBI Taxonomy" id="429341"/>
    <lineage>
        <taxon>Bacteria</taxon>
        <taxon>Bacillati</taxon>
        <taxon>Bacillota</taxon>
        <taxon>Bacilli</taxon>
        <taxon>Bacillales</taxon>
        <taxon>Paenibacillaceae</taxon>
        <taxon>Paenibacillus</taxon>
    </lineage>
</organism>
<dbReference type="EMBL" id="BOSE01000006">
    <property type="protein sequence ID" value="GIP17736.1"/>
    <property type="molecule type" value="Genomic_DNA"/>
</dbReference>
<keyword evidence="2" id="KW-1185">Reference proteome</keyword>
<protein>
    <submittedName>
        <fullName evidence="1">Uncharacterized protein</fullName>
    </submittedName>
</protein>
<gene>
    <name evidence="1" type="ORF">J40TS1_33780</name>
</gene>
<dbReference type="Proteomes" id="UP000683139">
    <property type="component" value="Unassembled WGS sequence"/>
</dbReference>
<accession>A0A920CYB0</accession>
<dbReference type="RefSeq" id="WP_213517367.1">
    <property type="nucleotide sequence ID" value="NZ_BOSE01000006.1"/>
</dbReference>
<name>A0A920CYB0_9BACL</name>
<dbReference type="AlphaFoldDB" id="A0A920CYB0"/>